<organism evidence="9 10">
    <name type="scientific">Sordaria macrospora</name>
    <dbReference type="NCBI Taxonomy" id="5147"/>
    <lineage>
        <taxon>Eukaryota</taxon>
        <taxon>Fungi</taxon>
        <taxon>Dikarya</taxon>
        <taxon>Ascomycota</taxon>
        <taxon>Pezizomycotina</taxon>
        <taxon>Sordariomycetes</taxon>
        <taxon>Sordariomycetidae</taxon>
        <taxon>Sordariales</taxon>
        <taxon>Sordariaceae</taxon>
        <taxon>Sordaria</taxon>
    </lineage>
</organism>
<comment type="caution">
    <text evidence="9">The sequence shown here is derived from an EMBL/GenBank/DDBJ whole genome shotgun (WGS) entry which is preliminary data.</text>
</comment>
<dbReference type="GO" id="GO:0006270">
    <property type="term" value="P:DNA replication initiation"/>
    <property type="evidence" value="ECO:0007669"/>
    <property type="project" value="InterPro"/>
</dbReference>
<dbReference type="FunFam" id="3.40.50.300:FF:000547">
    <property type="entry name" value="Cell division control protein"/>
    <property type="match status" value="1"/>
</dbReference>
<dbReference type="InterPro" id="IPR015163">
    <property type="entry name" value="Cdc6_C"/>
</dbReference>
<proteinExistence type="inferred from homology"/>
<feature type="region of interest" description="Disordered" evidence="7">
    <location>
        <begin position="567"/>
        <end position="592"/>
    </location>
</feature>
<dbReference type="PANTHER" id="PTHR10763:SF26">
    <property type="entry name" value="CELL DIVISION CONTROL PROTEIN 6 HOMOLOG"/>
    <property type="match status" value="1"/>
</dbReference>
<dbReference type="Pfam" id="PF13191">
    <property type="entry name" value="AAA_16"/>
    <property type="match status" value="1"/>
</dbReference>
<protein>
    <recommendedName>
        <fullName evidence="8">AAA+ ATPase domain-containing protein</fullName>
    </recommendedName>
</protein>
<dbReference type="GO" id="GO:0003688">
    <property type="term" value="F:DNA replication origin binding"/>
    <property type="evidence" value="ECO:0007669"/>
    <property type="project" value="TreeGrafter"/>
</dbReference>
<dbReference type="GO" id="GO:0051301">
    <property type="term" value="P:cell division"/>
    <property type="evidence" value="ECO:0007669"/>
    <property type="project" value="UniProtKB-KW"/>
</dbReference>
<dbReference type="PIRSF" id="PIRSF001767">
    <property type="entry name" value="Cdc6"/>
    <property type="match status" value="1"/>
</dbReference>
<dbReference type="InterPro" id="IPR054425">
    <property type="entry name" value="Cdc6_ORC1-like_ATPase_lid"/>
</dbReference>
<keyword evidence="5" id="KW-0539">Nucleus</keyword>
<evidence type="ECO:0000313" key="9">
    <source>
        <dbReference type="EMBL" id="KAA8633370.1"/>
    </source>
</evidence>
<dbReference type="InterPro" id="IPR016314">
    <property type="entry name" value="Cdc6/18"/>
</dbReference>
<comment type="subcellular location">
    <subcellularLocation>
        <location evidence="1">Nucleus</location>
    </subcellularLocation>
</comment>
<keyword evidence="3" id="KW-0132">Cell division</keyword>
<evidence type="ECO:0000259" key="8">
    <source>
        <dbReference type="SMART" id="SM00382"/>
    </source>
</evidence>
<dbReference type="VEuPathDB" id="FungiDB:SMAC_04826"/>
<feature type="compositionally biased region" description="Low complexity" evidence="7">
    <location>
        <begin position="570"/>
        <end position="585"/>
    </location>
</feature>
<dbReference type="GO" id="GO:0033314">
    <property type="term" value="P:mitotic DNA replication checkpoint signaling"/>
    <property type="evidence" value="ECO:0007669"/>
    <property type="project" value="TreeGrafter"/>
</dbReference>
<dbReference type="Proteomes" id="UP000433876">
    <property type="component" value="Unassembled WGS sequence"/>
</dbReference>
<feature type="compositionally biased region" description="Basic and acidic residues" evidence="7">
    <location>
        <begin position="87"/>
        <end position="102"/>
    </location>
</feature>
<evidence type="ECO:0000256" key="2">
    <source>
        <dbReference type="ARBA" id="ARBA00006184"/>
    </source>
</evidence>
<dbReference type="PANTHER" id="PTHR10763">
    <property type="entry name" value="CELL DIVISION CONTROL PROTEIN 6-RELATED"/>
    <property type="match status" value="1"/>
</dbReference>
<dbReference type="InterPro" id="IPR036388">
    <property type="entry name" value="WH-like_DNA-bd_sf"/>
</dbReference>
<dbReference type="OMA" id="TKLCKQD"/>
<dbReference type="Pfam" id="PF22606">
    <property type="entry name" value="Cdc6-ORC-like_ATPase_lid"/>
    <property type="match status" value="1"/>
</dbReference>
<dbReference type="FunFam" id="1.10.8.60:FF:000094">
    <property type="entry name" value="Cell division control protein"/>
    <property type="match status" value="1"/>
</dbReference>
<evidence type="ECO:0000256" key="3">
    <source>
        <dbReference type="ARBA" id="ARBA00022618"/>
    </source>
</evidence>
<keyword evidence="4" id="KW-0235">DNA replication</keyword>
<dbReference type="InterPro" id="IPR003593">
    <property type="entry name" value="AAA+_ATPase"/>
</dbReference>
<evidence type="ECO:0000256" key="5">
    <source>
        <dbReference type="ARBA" id="ARBA00023242"/>
    </source>
</evidence>
<dbReference type="SMART" id="SM00382">
    <property type="entry name" value="AAA"/>
    <property type="match status" value="1"/>
</dbReference>
<evidence type="ECO:0000256" key="7">
    <source>
        <dbReference type="SAM" id="MobiDB-lite"/>
    </source>
</evidence>
<dbReference type="InterPro" id="IPR050311">
    <property type="entry name" value="ORC1/CDC6"/>
</dbReference>
<dbReference type="Pfam" id="PF09079">
    <property type="entry name" value="WHD_Cdc6"/>
    <property type="match status" value="1"/>
</dbReference>
<feature type="compositionally biased region" description="Basic and acidic residues" evidence="7">
    <location>
        <begin position="62"/>
        <end position="80"/>
    </location>
</feature>
<dbReference type="SUPFAM" id="SSF52540">
    <property type="entry name" value="P-loop containing nucleoside triphosphate hydrolases"/>
    <property type="match status" value="1"/>
</dbReference>
<evidence type="ECO:0000256" key="1">
    <source>
        <dbReference type="ARBA" id="ARBA00004123"/>
    </source>
</evidence>
<comment type="similarity">
    <text evidence="2">Belongs to the CDC6/cdc18 family.</text>
</comment>
<reference evidence="9 10" key="1">
    <citation type="submission" date="2017-07" db="EMBL/GenBank/DDBJ databases">
        <title>Genome sequence of the Sordaria macrospora wild type strain R19027.</title>
        <authorList>
            <person name="Nowrousian M."/>
            <person name="Teichert I."/>
            <person name="Kueck U."/>
        </authorList>
    </citation>
    <scope>NUCLEOTIDE SEQUENCE [LARGE SCALE GENOMIC DNA]</scope>
    <source>
        <strain evidence="9 10">R19027</strain>
        <tissue evidence="9">Mycelium</tissue>
    </source>
</reference>
<feature type="region of interest" description="Disordered" evidence="7">
    <location>
        <begin position="1"/>
        <end position="141"/>
    </location>
</feature>
<dbReference type="Gene3D" id="1.10.8.60">
    <property type="match status" value="1"/>
</dbReference>
<sequence length="718" mass="78047">MTSPSASTTLGKRRRSTRLTGGPQLTTPSRLALGSIHTDTLQDEEITLGPLAVKRTRRSLRIHPEIHHEPDHIQAEKEKAASPPKPIADDVENHKENRKPSEDNSEEVINEAETPSKSLLRRRKSIIASPPKTAPVTPSTPRHYDVFAKAAVTTPRHRVMSVGKLSRRMTPSTPMTPAASQTVYHQARQLFSRSADPGELIGRDDEREKLNTFLNRCTTAHPSGCLYVSGPPGTGKSAIVNNVTDKFASETSTVRKAYINCMSIKSSKDLYVTLLDQLVSQDEDKEELSTESDVVAALQRLILPKKKTQDVFLVVLDEIDHILTLDPESLYSLFEWSLEKKNSHLALIGIANALDLTDRFLPRLKSRNLKPELLPILPYTAPQVKNIIITRLKSLLPGGTPKDPNYIPFFHPAAIELCSRKVSSQTGDLRRAFEICRRAIDLVESETRLKHENEVKEQMLQMSPSKKSVLGENTNLSGSAPLSSLFRSITSTGKPSASVSASLLKSLQALTPATAPRVSIAHLSKVTAAAFSNGTTQRLKTLNLQQKAALCALVAIEKRNRAAQSEALNSASASFTSTTGTGTPSRKQAETPIAPTVKTLYEAYTKLCKQDSLLHPLSSSEFREVVSSLETLSLITPVDGKTGSFTALGYSSPGVGTPKRGGKKKKDVFGMGGALVAGDEKRVASCVGEREVEQTLLKEDGAGTGILRGILSGEALDD</sequence>
<name>A0A8S8ZWM8_SORMA</name>
<feature type="domain" description="AAA+ ATPase" evidence="8">
    <location>
        <begin position="222"/>
        <end position="372"/>
    </location>
</feature>
<dbReference type="InterPro" id="IPR027417">
    <property type="entry name" value="P-loop_NTPase"/>
</dbReference>
<evidence type="ECO:0000313" key="10">
    <source>
        <dbReference type="Proteomes" id="UP000433876"/>
    </source>
</evidence>
<accession>A0A8S8ZWM8</accession>
<dbReference type="Gene3D" id="3.40.50.300">
    <property type="entry name" value="P-loop containing nucleotide triphosphate hydrolases"/>
    <property type="match status" value="1"/>
</dbReference>
<dbReference type="AlphaFoldDB" id="A0A8S8ZWM8"/>
<dbReference type="GO" id="GO:0005634">
    <property type="term" value="C:nucleus"/>
    <property type="evidence" value="ECO:0007669"/>
    <property type="project" value="UniProtKB-SubCell"/>
</dbReference>
<dbReference type="Gene3D" id="1.10.10.10">
    <property type="entry name" value="Winged helix-like DNA-binding domain superfamily/Winged helix DNA-binding domain"/>
    <property type="match status" value="1"/>
</dbReference>
<dbReference type="InterPro" id="IPR041664">
    <property type="entry name" value="AAA_16"/>
</dbReference>
<feature type="compositionally biased region" description="Polar residues" evidence="7">
    <location>
        <begin position="1"/>
        <end position="10"/>
    </location>
</feature>
<dbReference type="EMBL" id="NMPR01000038">
    <property type="protein sequence ID" value="KAA8633370.1"/>
    <property type="molecule type" value="Genomic_DNA"/>
</dbReference>
<evidence type="ECO:0000256" key="4">
    <source>
        <dbReference type="ARBA" id="ARBA00022705"/>
    </source>
</evidence>
<evidence type="ECO:0000256" key="6">
    <source>
        <dbReference type="ARBA" id="ARBA00023306"/>
    </source>
</evidence>
<gene>
    <name evidence="9" type="ORF">SMACR_04826</name>
</gene>
<keyword evidence="6" id="KW-0131">Cell cycle</keyword>